<feature type="non-terminal residue" evidence="1">
    <location>
        <position position="106"/>
    </location>
</feature>
<sequence length="106" mass="12284">MHNNIIIPIKSNSDCNSTGAVYVIKCKQCNLFYIGETGKCVKIRILQHINRIKFFKNNIIKCLISFDKCSETAIHFAPINHDIQRDFQFFIFKSSLLDSLIRKSTE</sequence>
<name>A0A814HDN9_9BILA</name>
<reference evidence="1" key="1">
    <citation type="submission" date="2021-02" db="EMBL/GenBank/DDBJ databases">
        <authorList>
            <person name="Nowell W R."/>
        </authorList>
    </citation>
    <scope>NUCLEOTIDE SEQUENCE</scope>
    <source>
        <strain evidence="1">Ploen Becks lab</strain>
    </source>
</reference>
<dbReference type="InterPro" id="IPR035901">
    <property type="entry name" value="GIY-YIG_endonuc_sf"/>
</dbReference>
<protein>
    <recommendedName>
        <fullName evidence="3">GIY-YIG domain-containing protein</fullName>
    </recommendedName>
</protein>
<evidence type="ECO:0008006" key="3">
    <source>
        <dbReference type="Google" id="ProtNLM"/>
    </source>
</evidence>
<evidence type="ECO:0000313" key="2">
    <source>
        <dbReference type="Proteomes" id="UP000663879"/>
    </source>
</evidence>
<dbReference type="Proteomes" id="UP000663879">
    <property type="component" value="Unassembled WGS sequence"/>
</dbReference>
<dbReference type="OrthoDB" id="5849335at2759"/>
<dbReference type="AlphaFoldDB" id="A0A814HDN9"/>
<dbReference type="EMBL" id="CAJNOC010004070">
    <property type="protein sequence ID" value="CAF1008406.1"/>
    <property type="molecule type" value="Genomic_DNA"/>
</dbReference>
<accession>A0A814HDN9</accession>
<evidence type="ECO:0000313" key="1">
    <source>
        <dbReference type="EMBL" id="CAF1008406.1"/>
    </source>
</evidence>
<comment type="caution">
    <text evidence="1">The sequence shown here is derived from an EMBL/GenBank/DDBJ whole genome shotgun (WGS) entry which is preliminary data.</text>
</comment>
<organism evidence="1 2">
    <name type="scientific">Brachionus calyciflorus</name>
    <dbReference type="NCBI Taxonomy" id="104777"/>
    <lineage>
        <taxon>Eukaryota</taxon>
        <taxon>Metazoa</taxon>
        <taxon>Spiralia</taxon>
        <taxon>Gnathifera</taxon>
        <taxon>Rotifera</taxon>
        <taxon>Eurotatoria</taxon>
        <taxon>Monogononta</taxon>
        <taxon>Pseudotrocha</taxon>
        <taxon>Ploima</taxon>
        <taxon>Brachionidae</taxon>
        <taxon>Brachionus</taxon>
    </lineage>
</organism>
<proteinExistence type="predicted"/>
<keyword evidence="2" id="KW-1185">Reference proteome</keyword>
<dbReference type="Gene3D" id="3.40.1440.10">
    <property type="entry name" value="GIY-YIG endonuclease"/>
    <property type="match status" value="1"/>
</dbReference>
<gene>
    <name evidence="1" type="ORF">OXX778_LOCUS16769</name>
</gene>